<feature type="signal peptide" evidence="2">
    <location>
        <begin position="1"/>
        <end position="19"/>
    </location>
</feature>
<feature type="compositionally biased region" description="Low complexity" evidence="1">
    <location>
        <begin position="78"/>
        <end position="111"/>
    </location>
</feature>
<sequence length="192" mass="18552">MLASTLLFSLSAFAAAVSASAIPQLQLQQRGLAKRQNTATIPTFSYGPSTTVYLGGGSATGSTQQASETATNTSSKVATDSKVATSSKAATSSLAATSSAADSTASSTAAAGTGGATGTIPTYSFFPSSTVQVGGPTATSQPSAGNGTGDKDGGNGAADGAGDDDDDGQTDGQTGLDKVAGLLQQLLDLLGN</sequence>
<keyword evidence="2" id="KW-0732">Signal</keyword>
<evidence type="ECO:0000256" key="2">
    <source>
        <dbReference type="SAM" id="SignalP"/>
    </source>
</evidence>
<accession>A0A439CN99</accession>
<feature type="region of interest" description="Disordered" evidence="1">
    <location>
        <begin position="57"/>
        <end position="114"/>
    </location>
</feature>
<dbReference type="EMBL" id="RYZI01000737">
    <property type="protein sequence ID" value="RWA03627.1"/>
    <property type="molecule type" value="Genomic_DNA"/>
</dbReference>
<dbReference type="AlphaFoldDB" id="A0A439CN99"/>
<gene>
    <name evidence="3" type="ORF">EKO27_g11480</name>
</gene>
<feature type="compositionally biased region" description="Polar residues" evidence="1">
    <location>
        <begin position="60"/>
        <end position="77"/>
    </location>
</feature>
<proteinExistence type="predicted"/>
<dbReference type="Proteomes" id="UP000286045">
    <property type="component" value="Unassembled WGS sequence"/>
</dbReference>
<evidence type="ECO:0000313" key="4">
    <source>
        <dbReference type="Proteomes" id="UP000286045"/>
    </source>
</evidence>
<reference evidence="3 4" key="1">
    <citation type="submission" date="2018-12" db="EMBL/GenBank/DDBJ databases">
        <title>Draft genome sequence of Xylaria grammica IHI A82.</title>
        <authorList>
            <person name="Buettner E."/>
            <person name="Kellner H."/>
        </authorList>
    </citation>
    <scope>NUCLEOTIDE SEQUENCE [LARGE SCALE GENOMIC DNA]</scope>
    <source>
        <strain evidence="3 4">IHI A82</strain>
    </source>
</reference>
<name>A0A439CN99_9PEZI</name>
<organism evidence="3 4">
    <name type="scientific">Xylaria grammica</name>
    <dbReference type="NCBI Taxonomy" id="363999"/>
    <lineage>
        <taxon>Eukaryota</taxon>
        <taxon>Fungi</taxon>
        <taxon>Dikarya</taxon>
        <taxon>Ascomycota</taxon>
        <taxon>Pezizomycotina</taxon>
        <taxon>Sordariomycetes</taxon>
        <taxon>Xylariomycetidae</taxon>
        <taxon>Xylariales</taxon>
        <taxon>Xylariaceae</taxon>
        <taxon>Xylaria</taxon>
    </lineage>
</organism>
<comment type="caution">
    <text evidence="3">The sequence shown here is derived from an EMBL/GenBank/DDBJ whole genome shotgun (WGS) entry which is preliminary data.</text>
</comment>
<keyword evidence="4" id="KW-1185">Reference proteome</keyword>
<feature type="chain" id="PRO_5019515529" evidence="2">
    <location>
        <begin position="20"/>
        <end position="192"/>
    </location>
</feature>
<evidence type="ECO:0000313" key="3">
    <source>
        <dbReference type="EMBL" id="RWA03627.1"/>
    </source>
</evidence>
<feature type="compositionally biased region" description="Polar residues" evidence="1">
    <location>
        <begin position="131"/>
        <end position="143"/>
    </location>
</feature>
<feature type="region of interest" description="Disordered" evidence="1">
    <location>
        <begin position="131"/>
        <end position="176"/>
    </location>
</feature>
<evidence type="ECO:0000256" key="1">
    <source>
        <dbReference type="SAM" id="MobiDB-lite"/>
    </source>
</evidence>
<protein>
    <submittedName>
        <fullName evidence="3">Uncharacterized protein</fullName>
    </submittedName>
</protein>